<keyword evidence="3" id="KW-1185">Reference proteome</keyword>
<feature type="signal peptide" evidence="1">
    <location>
        <begin position="1"/>
        <end position="20"/>
    </location>
</feature>
<dbReference type="PIRSF" id="PIRSF004649">
    <property type="entry name" value="MlaC"/>
    <property type="match status" value="1"/>
</dbReference>
<evidence type="ECO:0000313" key="3">
    <source>
        <dbReference type="Proteomes" id="UP001369082"/>
    </source>
</evidence>
<proteinExistence type="predicted"/>
<dbReference type="InterPro" id="IPR008869">
    <property type="entry name" value="MlaC/ttg2D"/>
</dbReference>
<gene>
    <name evidence="2" type="ORF">V6256_03715</name>
</gene>
<organism evidence="2 3">
    <name type="scientific">Psychromonas aquatilis</name>
    <dbReference type="NCBI Taxonomy" id="2005072"/>
    <lineage>
        <taxon>Bacteria</taxon>
        <taxon>Pseudomonadati</taxon>
        <taxon>Pseudomonadota</taxon>
        <taxon>Gammaproteobacteria</taxon>
        <taxon>Alteromonadales</taxon>
        <taxon>Psychromonadaceae</taxon>
        <taxon>Psychromonas</taxon>
    </lineage>
</organism>
<feature type="chain" id="PRO_5045845647" evidence="1">
    <location>
        <begin position="21"/>
        <end position="206"/>
    </location>
</feature>
<dbReference type="Gene3D" id="3.10.450.710">
    <property type="entry name" value="Tgt2/MlaC"/>
    <property type="match status" value="1"/>
</dbReference>
<evidence type="ECO:0000256" key="1">
    <source>
        <dbReference type="SAM" id="SignalP"/>
    </source>
</evidence>
<keyword evidence="1" id="KW-0732">Signal</keyword>
<dbReference type="InterPro" id="IPR042245">
    <property type="entry name" value="Tgt2/MlaC_sf"/>
</dbReference>
<protein>
    <submittedName>
        <fullName evidence="2">ABC transporter substrate-binding protein</fullName>
    </submittedName>
</protein>
<dbReference type="Pfam" id="PF05494">
    <property type="entry name" value="MlaC"/>
    <property type="match status" value="1"/>
</dbReference>
<dbReference type="PANTHER" id="PTHR36573:SF1">
    <property type="entry name" value="INTERMEMBRANE PHOSPHOLIPID TRANSPORT SYSTEM BINDING PROTEIN MLAC"/>
    <property type="match status" value="1"/>
</dbReference>
<dbReference type="EMBL" id="JBAKAZ010000008">
    <property type="protein sequence ID" value="MEL0628707.1"/>
    <property type="molecule type" value="Genomic_DNA"/>
</dbReference>
<name>A0ABU9GN14_9GAMM</name>
<comment type="caution">
    <text evidence="2">The sequence shown here is derived from an EMBL/GenBank/DDBJ whole genome shotgun (WGS) entry which is preliminary data.</text>
</comment>
<dbReference type="PANTHER" id="PTHR36573">
    <property type="entry name" value="INTERMEMBRANE PHOSPHOLIPID TRANSPORT SYSTEM BINDING PROTEIN MLAC"/>
    <property type="match status" value="1"/>
</dbReference>
<accession>A0ABU9GN14</accession>
<sequence>MRLFIYVFALIYSFSFSVTAKEYDLTDPNKALHTLSSSTFERLDKEKDNLDNDPTIIKTIIEEELIPYFDYKYAAYSVVGTHLKNTTAEQRSNFVDAFLTYLINAYGHILKEYDQQTLTILDISDFNDKKIVSIPVRMRDNNGQVTQLAFKLRKNKKTNEWKVFDIIAEGVSMLDTKRSEFGSLIQNKGIDEVIQLLLEKNDEFTS</sequence>
<dbReference type="Proteomes" id="UP001369082">
    <property type="component" value="Unassembled WGS sequence"/>
</dbReference>
<dbReference type="RefSeq" id="WP_341596715.1">
    <property type="nucleotide sequence ID" value="NZ_JBAKAZ010000008.1"/>
</dbReference>
<evidence type="ECO:0000313" key="2">
    <source>
        <dbReference type="EMBL" id="MEL0628707.1"/>
    </source>
</evidence>
<reference evidence="2 3" key="1">
    <citation type="submission" date="2024-02" db="EMBL/GenBank/DDBJ databases">
        <title>Bacteria isolated from the canopy kelp, Nereocystis luetkeana.</title>
        <authorList>
            <person name="Pfister C.A."/>
            <person name="Younker I.T."/>
            <person name="Light S.H."/>
        </authorList>
    </citation>
    <scope>NUCLEOTIDE SEQUENCE [LARGE SCALE GENOMIC DNA]</scope>
    <source>
        <strain evidence="2 3">TI.1.05</strain>
    </source>
</reference>